<evidence type="ECO:0000256" key="1">
    <source>
        <dbReference type="SAM" id="SignalP"/>
    </source>
</evidence>
<dbReference type="Gene3D" id="3.30.1150.10">
    <property type="match status" value="1"/>
</dbReference>
<organism evidence="2 3">
    <name type="scientific">Mucilaginibacter terrae</name>
    <dbReference type="NCBI Taxonomy" id="1955052"/>
    <lineage>
        <taxon>Bacteria</taxon>
        <taxon>Pseudomonadati</taxon>
        <taxon>Bacteroidota</taxon>
        <taxon>Sphingobacteriia</taxon>
        <taxon>Sphingobacteriales</taxon>
        <taxon>Sphingobacteriaceae</taxon>
        <taxon>Mucilaginibacter</taxon>
    </lineage>
</organism>
<dbReference type="EMBL" id="JAVLVU010000001">
    <property type="protein sequence ID" value="MDT3403442.1"/>
    <property type="molecule type" value="Genomic_DNA"/>
</dbReference>
<evidence type="ECO:0000313" key="3">
    <source>
        <dbReference type="Proteomes" id="UP001258315"/>
    </source>
</evidence>
<accession>A0ABU3GUI7</accession>
<dbReference type="SUPFAM" id="SSF82185">
    <property type="entry name" value="Histone H3 K4-specific methyltransferase SET7/9 N-terminal domain"/>
    <property type="match status" value="1"/>
</dbReference>
<evidence type="ECO:0008006" key="4">
    <source>
        <dbReference type="Google" id="ProtNLM"/>
    </source>
</evidence>
<keyword evidence="3" id="KW-1185">Reference proteome</keyword>
<comment type="caution">
    <text evidence="2">The sequence shown here is derived from an EMBL/GenBank/DDBJ whole genome shotgun (WGS) entry which is preliminary data.</text>
</comment>
<protein>
    <recommendedName>
        <fullName evidence="4">TonB C-terminal domain-containing protein</fullName>
    </recommendedName>
</protein>
<name>A0ABU3GUI7_9SPHI</name>
<sequence>MKYILAICCLFAASFSMAQAPAKSKTQSVFYFKYDGSKVPVVDSADYIRVISLPDSGSTLFGVADYYRNSKPKLMGKTTTIDPLTLQDQCVSYYSNGKRESVMSYADGRPLGTSYLFYPNGKVHLTLEYDTAAAVAVDCPRIISCLDSTGKALVTDGNGHYVDYNYAGAISEEGDIRNARPDGVWHGSYPDEKVTYIDTYRDGKFVSGVTTNAAGVKYTYTKRRQSPEFKGGEEAFVAYIKKKFKYPATLKQKSFQGVLTFLIDQNGKVSQGRFLGNITPEINKTIVAAINTSPAWKPAIQNGLPVSSSWVVSALFGTSAKAPAKAVK</sequence>
<dbReference type="SUPFAM" id="SSF74653">
    <property type="entry name" value="TolA/TonB C-terminal domain"/>
    <property type="match status" value="1"/>
</dbReference>
<gene>
    <name evidence="2" type="ORF">QE417_002514</name>
</gene>
<feature type="chain" id="PRO_5047415437" description="TonB C-terminal domain-containing protein" evidence="1">
    <location>
        <begin position="19"/>
        <end position="328"/>
    </location>
</feature>
<reference evidence="3" key="1">
    <citation type="submission" date="2023-07" db="EMBL/GenBank/DDBJ databases">
        <title>Functional and genomic diversity of the sorghum phyllosphere microbiome.</title>
        <authorList>
            <person name="Shade A."/>
        </authorList>
    </citation>
    <scope>NUCLEOTIDE SEQUENCE [LARGE SCALE GENOMIC DNA]</scope>
    <source>
        <strain evidence="3">SORGH_AS_0422</strain>
    </source>
</reference>
<proteinExistence type="predicted"/>
<dbReference type="RefSeq" id="WP_311950422.1">
    <property type="nucleotide sequence ID" value="NZ_JAVLVU010000001.1"/>
</dbReference>
<dbReference type="Proteomes" id="UP001258315">
    <property type="component" value="Unassembled WGS sequence"/>
</dbReference>
<feature type="signal peptide" evidence="1">
    <location>
        <begin position="1"/>
        <end position="18"/>
    </location>
</feature>
<evidence type="ECO:0000313" key="2">
    <source>
        <dbReference type="EMBL" id="MDT3403442.1"/>
    </source>
</evidence>
<keyword evidence="1" id="KW-0732">Signal</keyword>